<dbReference type="InterPro" id="IPR004635">
    <property type="entry name" value="Pept_S49_SppA"/>
</dbReference>
<dbReference type="InterPro" id="IPR047272">
    <property type="entry name" value="S49_SppA_C"/>
</dbReference>
<feature type="region of interest" description="Disordered" evidence="5">
    <location>
        <begin position="1"/>
        <end position="22"/>
    </location>
</feature>
<evidence type="ECO:0000256" key="2">
    <source>
        <dbReference type="ARBA" id="ARBA00022670"/>
    </source>
</evidence>
<dbReference type="GO" id="GO:0008236">
    <property type="term" value="F:serine-type peptidase activity"/>
    <property type="evidence" value="ECO:0007669"/>
    <property type="project" value="UniProtKB-KW"/>
</dbReference>
<keyword evidence="6" id="KW-0472">Membrane</keyword>
<evidence type="ECO:0000256" key="4">
    <source>
        <dbReference type="ARBA" id="ARBA00022825"/>
    </source>
</evidence>
<accession>A0AAU7ZLU9</accession>
<dbReference type="NCBIfam" id="TIGR00706">
    <property type="entry name" value="SppA_dom"/>
    <property type="match status" value="1"/>
</dbReference>
<gene>
    <name evidence="8" type="primary">sppA</name>
    <name evidence="8" type="ORF">RBB77_17300</name>
</gene>
<keyword evidence="3" id="KW-0378">Hydrolase</keyword>
<dbReference type="SUPFAM" id="SSF52096">
    <property type="entry name" value="ClpP/crotonase"/>
    <property type="match status" value="1"/>
</dbReference>
<proteinExistence type="inferred from homology"/>
<evidence type="ECO:0000256" key="6">
    <source>
        <dbReference type="SAM" id="Phobius"/>
    </source>
</evidence>
<dbReference type="PANTHER" id="PTHR42987:SF4">
    <property type="entry name" value="PROTEASE SOHB-RELATED"/>
    <property type="match status" value="1"/>
</dbReference>
<evidence type="ECO:0000313" key="8">
    <source>
        <dbReference type="EMBL" id="XCB32184.1"/>
    </source>
</evidence>
<dbReference type="GO" id="GO:0006508">
    <property type="term" value="P:proteolysis"/>
    <property type="evidence" value="ECO:0007669"/>
    <property type="project" value="UniProtKB-KW"/>
</dbReference>
<organism evidence="8">
    <name type="scientific">Tunturiibacter psychrotolerans</name>
    <dbReference type="NCBI Taxonomy" id="3069686"/>
    <lineage>
        <taxon>Bacteria</taxon>
        <taxon>Pseudomonadati</taxon>
        <taxon>Acidobacteriota</taxon>
        <taxon>Terriglobia</taxon>
        <taxon>Terriglobales</taxon>
        <taxon>Acidobacteriaceae</taxon>
        <taxon>Tunturiibacter</taxon>
    </lineage>
</organism>
<sequence length="335" mass="36452">MQEDFSTPPPPPPAPPYARASQYPYPQTYGSIPPRRRSAWFYIGIIAGSLAAVFLLVTGMVWFTMRSMTGNSAGLGLGSESIAVIDISGAILSPETIDNQLRKFGDDSSVKAILLHINSPGGGAAASQEIYHEVLRVRRESHKKVVASIESVGASGAYYIASACDRIYANDASVVGSIGVIMEWTNYGDLLRWAKLKNVVIHAGELKDAGDPSRDLTPKEEIYFQSLVDNMYTQFIHDVATGRHTTDDKIKPLATGQVWTGQQSLPLGLIDKVGGYQVALMETAREAGISGEPNVVRPAKNKRGLFTLLADDGEDLFPNPGQMLNRAPGFYFMWK</sequence>
<name>A0AAU7ZLU9_9BACT</name>
<reference evidence="8" key="2">
    <citation type="journal article" date="2024" name="Environ. Microbiol.">
        <title>Genome analysis and description of Tunturibacter gen. nov. expands the diversity of Terriglobia in tundra soils.</title>
        <authorList>
            <person name="Messyasz A."/>
            <person name="Mannisto M.K."/>
            <person name="Kerkhof L.J."/>
            <person name="Haggblom M.M."/>
        </authorList>
    </citation>
    <scope>NUCLEOTIDE SEQUENCE</scope>
    <source>
        <strain evidence="8">X5P6</strain>
    </source>
</reference>
<dbReference type="Gene3D" id="3.90.226.10">
    <property type="entry name" value="2-enoyl-CoA Hydratase, Chain A, domain 1"/>
    <property type="match status" value="1"/>
</dbReference>
<protein>
    <submittedName>
        <fullName evidence="8">Signal peptide peptidase SppA</fullName>
    </submittedName>
</protein>
<evidence type="ECO:0000256" key="1">
    <source>
        <dbReference type="ARBA" id="ARBA00008683"/>
    </source>
</evidence>
<keyword evidence="2" id="KW-0645">Protease</keyword>
<dbReference type="PANTHER" id="PTHR42987">
    <property type="entry name" value="PEPTIDASE S49"/>
    <property type="match status" value="1"/>
</dbReference>
<dbReference type="InterPro" id="IPR002142">
    <property type="entry name" value="Peptidase_S49"/>
</dbReference>
<dbReference type="KEGG" id="tpsc:RBB77_17300"/>
<dbReference type="AlphaFoldDB" id="A0AAU7ZLU9"/>
<evidence type="ECO:0000256" key="3">
    <source>
        <dbReference type="ARBA" id="ARBA00022801"/>
    </source>
</evidence>
<dbReference type="Gene3D" id="6.20.330.10">
    <property type="match status" value="1"/>
</dbReference>
<evidence type="ECO:0000259" key="7">
    <source>
        <dbReference type="Pfam" id="PF01343"/>
    </source>
</evidence>
<comment type="similarity">
    <text evidence="1">Belongs to the peptidase S49 family.</text>
</comment>
<dbReference type="RefSeq" id="WP_353063031.1">
    <property type="nucleotide sequence ID" value="NZ_CP132942.1"/>
</dbReference>
<feature type="compositionally biased region" description="Pro residues" evidence="5">
    <location>
        <begin position="7"/>
        <end position="16"/>
    </location>
</feature>
<keyword evidence="4" id="KW-0720">Serine protease</keyword>
<feature type="domain" description="Peptidase S49" evidence="7">
    <location>
        <begin position="139"/>
        <end position="289"/>
    </location>
</feature>
<feature type="transmembrane region" description="Helical" evidence="6">
    <location>
        <begin position="39"/>
        <end position="63"/>
    </location>
</feature>
<dbReference type="EMBL" id="CP132942">
    <property type="protein sequence ID" value="XCB32184.1"/>
    <property type="molecule type" value="Genomic_DNA"/>
</dbReference>
<keyword evidence="6" id="KW-0812">Transmembrane</keyword>
<keyword evidence="6" id="KW-1133">Transmembrane helix</keyword>
<reference evidence="8" key="1">
    <citation type="submission" date="2023-08" db="EMBL/GenBank/DDBJ databases">
        <authorList>
            <person name="Messyasz A."/>
            <person name="Mannisto M.K."/>
            <person name="Kerkhof L.J."/>
            <person name="Haggblom M."/>
        </authorList>
    </citation>
    <scope>NUCLEOTIDE SEQUENCE</scope>
    <source>
        <strain evidence="8">X5P6</strain>
    </source>
</reference>
<dbReference type="InterPro" id="IPR029045">
    <property type="entry name" value="ClpP/crotonase-like_dom_sf"/>
</dbReference>
<dbReference type="Pfam" id="PF01343">
    <property type="entry name" value="Peptidase_S49"/>
    <property type="match status" value="1"/>
</dbReference>
<dbReference type="CDD" id="cd07023">
    <property type="entry name" value="S49_Sppa_N_C"/>
    <property type="match status" value="1"/>
</dbReference>
<evidence type="ECO:0000256" key="5">
    <source>
        <dbReference type="SAM" id="MobiDB-lite"/>
    </source>
</evidence>